<evidence type="ECO:0000313" key="6">
    <source>
        <dbReference type="Proteomes" id="UP000321201"/>
    </source>
</evidence>
<evidence type="ECO:0000256" key="1">
    <source>
        <dbReference type="ARBA" id="ARBA00038420"/>
    </source>
</evidence>
<gene>
    <name evidence="5" type="ORF">FR698_08900</name>
</gene>
<feature type="domain" description="LysM" evidence="4">
    <location>
        <begin position="55"/>
        <end position="99"/>
    </location>
</feature>
<protein>
    <submittedName>
        <fullName evidence="5">Peptidoglycan DD-metalloendopeptidase family protein</fullName>
    </submittedName>
</protein>
<evidence type="ECO:0000259" key="4">
    <source>
        <dbReference type="PROSITE" id="PS51782"/>
    </source>
</evidence>
<dbReference type="GO" id="GO:0032153">
    <property type="term" value="C:cell division site"/>
    <property type="evidence" value="ECO:0007669"/>
    <property type="project" value="TreeGrafter"/>
</dbReference>
<evidence type="ECO:0000256" key="3">
    <source>
        <dbReference type="SAM" id="SignalP"/>
    </source>
</evidence>
<sequence length="318" mass="34089">MHWHRRLFFSVVWVLSLAGCASVRHGAPVVDRAPPVASGAKTEPARLHAAPRSDDIYVVKRGDTLYSIALEHGMDYRELAQINGIADPSALPVGRELKLKRPPEPPAARAGTGGTVTAPLIVPSAIEVKPLGNSATLKTEPKGYKVPYSERAIAQVKDGTALALAKPETSLSPKAEPKVEAKPEGKAPPDAEGDSEVDWAWPVSGKVISRFTEASKGIDISGRMGQPVYASAPGKVVYAGSGLRGYGKLVIIKHNNAYLSAYAHNREILVKEGQTVAKGQQIAEMGNTDADQVKLHFEIRRYGKPVDPLKYLPADRAS</sequence>
<dbReference type="PROSITE" id="PS51257">
    <property type="entry name" value="PROKAR_LIPOPROTEIN"/>
    <property type="match status" value="1"/>
</dbReference>
<comment type="similarity">
    <text evidence="1">Belongs to the E.coli NlpD/Haemophilus LppB family.</text>
</comment>
<organism evidence="5 6">
    <name type="scientific">Pelomicrobium methylotrophicum</name>
    <dbReference type="NCBI Taxonomy" id="2602750"/>
    <lineage>
        <taxon>Bacteria</taxon>
        <taxon>Pseudomonadati</taxon>
        <taxon>Pseudomonadota</taxon>
        <taxon>Hydrogenophilia</taxon>
        <taxon>Hydrogenophilia incertae sedis</taxon>
        <taxon>Pelomicrobium</taxon>
    </lineage>
</organism>
<proteinExistence type="inferred from homology"/>
<dbReference type="GO" id="GO:0004222">
    <property type="term" value="F:metalloendopeptidase activity"/>
    <property type="evidence" value="ECO:0007669"/>
    <property type="project" value="TreeGrafter"/>
</dbReference>
<dbReference type="SUPFAM" id="SSF54106">
    <property type="entry name" value="LysM domain"/>
    <property type="match status" value="1"/>
</dbReference>
<dbReference type="GO" id="GO:0009279">
    <property type="term" value="C:cell outer membrane"/>
    <property type="evidence" value="ECO:0007669"/>
    <property type="project" value="TreeGrafter"/>
</dbReference>
<evidence type="ECO:0000256" key="2">
    <source>
        <dbReference type="SAM" id="MobiDB-lite"/>
    </source>
</evidence>
<dbReference type="InterPro" id="IPR036779">
    <property type="entry name" value="LysM_dom_sf"/>
</dbReference>
<comment type="caution">
    <text evidence="5">The sequence shown here is derived from an EMBL/GenBank/DDBJ whole genome shotgun (WGS) entry which is preliminary data.</text>
</comment>
<dbReference type="CDD" id="cd12797">
    <property type="entry name" value="M23_peptidase"/>
    <property type="match status" value="1"/>
</dbReference>
<dbReference type="InterPro" id="IPR018392">
    <property type="entry name" value="LysM"/>
</dbReference>
<dbReference type="FunCoup" id="A0A5C7EXH4">
    <property type="interactions" value="130"/>
</dbReference>
<dbReference type="InterPro" id="IPR011055">
    <property type="entry name" value="Dup_hybrid_motif"/>
</dbReference>
<dbReference type="SMART" id="SM00257">
    <property type="entry name" value="LysM"/>
    <property type="match status" value="1"/>
</dbReference>
<feature type="region of interest" description="Disordered" evidence="2">
    <location>
        <begin position="166"/>
        <end position="196"/>
    </location>
</feature>
<dbReference type="InParanoid" id="A0A5C7EXH4"/>
<feature type="compositionally biased region" description="Basic and acidic residues" evidence="2">
    <location>
        <begin position="175"/>
        <end position="189"/>
    </location>
</feature>
<dbReference type="OrthoDB" id="5293645at2"/>
<dbReference type="PANTHER" id="PTHR21666">
    <property type="entry name" value="PEPTIDASE-RELATED"/>
    <property type="match status" value="1"/>
</dbReference>
<dbReference type="AlphaFoldDB" id="A0A5C7EXH4"/>
<dbReference type="PROSITE" id="PS51782">
    <property type="entry name" value="LYSM"/>
    <property type="match status" value="1"/>
</dbReference>
<feature type="signal peptide" evidence="3">
    <location>
        <begin position="1"/>
        <end position="26"/>
    </location>
</feature>
<dbReference type="SUPFAM" id="SSF51261">
    <property type="entry name" value="Duplicated hybrid motif"/>
    <property type="match status" value="1"/>
</dbReference>
<dbReference type="Pfam" id="PF01551">
    <property type="entry name" value="Peptidase_M23"/>
    <property type="match status" value="1"/>
</dbReference>
<dbReference type="InterPro" id="IPR050570">
    <property type="entry name" value="Cell_wall_metabolism_enzyme"/>
</dbReference>
<keyword evidence="6" id="KW-1185">Reference proteome</keyword>
<feature type="chain" id="PRO_5022801781" evidence="3">
    <location>
        <begin position="27"/>
        <end position="318"/>
    </location>
</feature>
<dbReference type="EMBL" id="VPFL01000011">
    <property type="protein sequence ID" value="TXF11759.1"/>
    <property type="molecule type" value="Genomic_DNA"/>
</dbReference>
<reference evidence="5 6" key="1">
    <citation type="submission" date="2019-08" db="EMBL/GenBank/DDBJ databases">
        <title>Pelomicrobium methylotrophicum gen. nov., sp. nov. a moderately thermophilic, facultatively anaerobic, lithoautotrophic and methylotrophic bacterium isolated from a terrestrial mud volcano.</title>
        <authorList>
            <person name="Slobodkina G.B."/>
            <person name="Merkel A.Y."/>
            <person name="Slobodkin A.I."/>
        </authorList>
    </citation>
    <scope>NUCLEOTIDE SEQUENCE [LARGE SCALE GENOMIC DNA]</scope>
    <source>
        <strain evidence="5 6">SM250</strain>
    </source>
</reference>
<dbReference type="InterPro" id="IPR016047">
    <property type="entry name" value="M23ase_b-sheet_dom"/>
</dbReference>
<dbReference type="PANTHER" id="PTHR21666:SF263">
    <property type="entry name" value="MUREIN HYDROLASE ACTIVATOR NLPD"/>
    <property type="match status" value="1"/>
</dbReference>
<evidence type="ECO:0000313" key="5">
    <source>
        <dbReference type="EMBL" id="TXF11759.1"/>
    </source>
</evidence>
<dbReference type="Gene3D" id="3.10.350.10">
    <property type="entry name" value="LysM domain"/>
    <property type="match status" value="1"/>
</dbReference>
<keyword evidence="3" id="KW-0732">Signal</keyword>
<dbReference type="CDD" id="cd00118">
    <property type="entry name" value="LysM"/>
    <property type="match status" value="1"/>
</dbReference>
<dbReference type="Gene3D" id="2.70.70.10">
    <property type="entry name" value="Glucose Permease (Domain IIA)"/>
    <property type="match status" value="1"/>
</dbReference>
<name>A0A5C7EXH4_9PROT</name>
<dbReference type="Proteomes" id="UP000321201">
    <property type="component" value="Unassembled WGS sequence"/>
</dbReference>
<accession>A0A5C7EXH4</accession>
<dbReference type="Pfam" id="PF01476">
    <property type="entry name" value="LysM"/>
    <property type="match status" value="1"/>
</dbReference>